<reference evidence="2 3" key="1">
    <citation type="submission" date="2018-08" db="EMBL/GenBank/DDBJ databases">
        <title>Genomic Encyclopedia of Archaeal and Bacterial Type Strains, Phase II (KMG-II): from individual species to whole genera.</title>
        <authorList>
            <person name="Goeker M."/>
        </authorList>
    </citation>
    <scope>NUCLEOTIDE SEQUENCE [LARGE SCALE GENOMIC DNA]</scope>
    <source>
        <strain evidence="2 3">DSM 45791</strain>
    </source>
</reference>
<feature type="compositionally biased region" description="Basic residues" evidence="1">
    <location>
        <begin position="23"/>
        <end position="32"/>
    </location>
</feature>
<feature type="region of interest" description="Disordered" evidence="1">
    <location>
        <begin position="282"/>
        <end position="342"/>
    </location>
</feature>
<accession>A0A3E0GWF2</accession>
<feature type="region of interest" description="Disordered" evidence="1">
    <location>
        <begin position="1"/>
        <end position="37"/>
    </location>
</feature>
<keyword evidence="3" id="KW-1185">Reference proteome</keyword>
<comment type="caution">
    <text evidence="2">The sequence shown here is derived from an EMBL/GenBank/DDBJ whole genome shotgun (WGS) entry which is preliminary data.</text>
</comment>
<evidence type="ECO:0000313" key="3">
    <source>
        <dbReference type="Proteomes" id="UP000256269"/>
    </source>
</evidence>
<name>A0A3E0GWF2_9PSEU</name>
<feature type="compositionally biased region" description="Basic and acidic residues" evidence="1">
    <location>
        <begin position="333"/>
        <end position="342"/>
    </location>
</feature>
<feature type="region of interest" description="Disordered" evidence="1">
    <location>
        <begin position="96"/>
        <end position="213"/>
    </location>
</feature>
<evidence type="ECO:0000313" key="2">
    <source>
        <dbReference type="EMBL" id="REH28666.1"/>
    </source>
</evidence>
<feature type="compositionally biased region" description="Basic and acidic residues" evidence="1">
    <location>
        <begin position="128"/>
        <end position="142"/>
    </location>
</feature>
<feature type="compositionally biased region" description="Polar residues" evidence="1">
    <location>
        <begin position="112"/>
        <end position="121"/>
    </location>
</feature>
<sequence length="342" mass="37859">MPHSTAERATPVPPPTATWLLAGRRRRRRPSRRSPGQVVHVLEADIESRKVGRHPRENVAIDSIGNLHNENRLMARLDQSDASSGTTGVHWRISEATGNENEPGDGAMLGNQRGQVQQRSCTGLMRSRHGDDDERIANKEGATEPQAIGKTPCVGASPHRGDHQVDAPDEPDQLLPESRTAGGHDHAVGHSSLSLRQVEPLPRRSPTTLIQGQPNGVPSCLDCGRHRAPRSTIWVEHEVAWSSEGLYREDRDCGMDRAVLRVAAGARVWPIGWPERRQRTRSLATRIHPMPPHECSRRQARRGEPSGRETARTPCRQQKSRLTGSPPRCAPAKPDRCHGRYS</sequence>
<dbReference type="EMBL" id="QUNO01000026">
    <property type="protein sequence ID" value="REH28666.1"/>
    <property type="molecule type" value="Genomic_DNA"/>
</dbReference>
<protein>
    <submittedName>
        <fullName evidence="2">Uncharacterized protein</fullName>
    </submittedName>
</protein>
<organism evidence="2 3">
    <name type="scientific">Kutzneria buriramensis</name>
    <dbReference type="NCBI Taxonomy" id="1045776"/>
    <lineage>
        <taxon>Bacteria</taxon>
        <taxon>Bacillati</taxon>
        <taxon>Actinomycetota</taxon>
        <taxon>Actinomycetes</taxon>
        <taxon>Pseudonocardiales</taxon>
        <taxon>Pseudonocardiaceae</taxon>
        <taxon>Kutzneria</taxon>
    </lineage>
</organism>
<dbReference type="Proteomes" id="UP000256269">
    <property type="component" value="Unassembled WGS sequence"/>
</dbReference>
<feature type="compositionally biased region" description="Basic and acidic residues" evidence="1">
    <location>
        <begin position="294"/>
        <end position="311"/>
    </location>
</feature>
<dbReference type="AlphaFoldDB" id="A0A3E0GWF2"/>
<evidence type="ECO:0000256" key="1">
    <source>
        <dbReference type="SAM" id="MobiDB-lite"/>
    </source>
</evidence>
<gene>
    <name evidence="2" type="ORF">BCF44_126108</name>
</gene>
<proteinExistence type="predicted"/>